<evidence type="ECO:0000313" key="1">
    <source>
        <dbReference type="EMBL" id="GBP14394.1"/>
    </source>
</evidence>
<name>A0A4C1TK05_EUMVA</name>
<comment type="caution">
    <text evidence="1">The sequence shown here is derived from an EMBL/GenBank/DDBJ whole genome shotgun (WGS) entry which is preliminary data.</text>
</comment>
<sequence>MATANEVTKRAALGIWKIVELFAQLLPKDLAQKSRLLLSTDCSRDSWEGGNQYDAHVSASSHLFGMPDPGAREQKGI</sequence>
<accession>A0A4C1TK05</accession>
<keyword evidence="2" id="KW-1185">Reference proteome</keyword>
<dbReference type="Proteomes" id="UP000299102">
    <property type="component" value="Unassembled WGS sequence"/>
</dbReference>
<evidence type="ECO:0000313" key="2">
    <source>
        <dbReference type="Proteomes" id="UP000299102"/>
    </source>
</evidence>
<reference evidence="1 2" key="1">
    <citation type="journal article" date="2019" name="Commun. Biol.">
        <title>The bagworm genome reveals a unique fibroin gene that provides high tensile strength.</title>
        <authorList>
            <person name="Kono N."/>
            <person name="Nakamura H."/>
            <person name="Ohtoshi R."/>
            <person name="Tomita M."/>
            <person name="Numata K."/>
            <person name="Arakawa K."/>
        </authorList>
    </citation>
    <scope>NUCLEOTIDE SEQUENCE [LARGE SCALE GENOMIC DNA]</scope>
</reference>
<dbReference type="EMBL" id="BGZK01005515">
    <property type="protein sequence ID" value="GBP14394.1"/>
    <property type="molecule type" value="Genomic_DNA"/>
</dbReference>
<organism evidence="1 2">
    <name type="scientific">Eumeta variegata</name>
    <name type="common">Bagworm moth</name>
    <name type="synonym">Eumeta japonica</name>
    <dbReference type="NCBI Taxonomy" id="151549"/>
    <lineage>
        <taxon>Eukaryota</taxon>
        <taxon>Metazoa</taxon>
        <taxon>Ecdysozoa</taxon>
        <taxon>Arthropoda</taxon>
        <taxon>Hexapoda</taxon>
        <taxon>Insecta</taxon>
        <taxon>Pterygota</taxon>
        <taxon>Neoptera</taxon>
        <taxon>Endopterygota</taxon>
        <taxon>Lepidoptera</taxon>
        <taxon>Glossata</taxon>
        <taxon>Ditrysia</taxon>
        <taxon>Tineoidea</taxon>
        <taxon>Psychidae</taxon>
        <taxon>Oiketicinae</taxon>
        <taxon>Eumeta</taxon>
    </lineage>
</organism>
<protein>
    <submittedName>
        <fullName evidence="1">Uncharacterized protein</fullName>
    </submittedName>
</protein>
<dbReference type="AlphaFoldDB" id="A0A4C1TK05"/>
<gene>
    <name evidence="1" type="ORF">EVAR_71597_1</name>
</gene>
<proteinExistence type="predicted"/>